<dbReference type="PANTHER" id="PTHR43289">
    <property type="entry name" value="MITOGEN-ACTIVATED PROTEIN KINASE KINASE KINASE 20-RELATED"/>
    <property type="match status" value="1"/>
</dbReference>
<dbReference type="Pfam" id="PF00069">
    <property type="entry name" value="Pkinase"/>
    <property type="match status" value="1"/>
</dbReference>
<accession>A0A368KVC9</accession>
<dbReference type="OrthoDB" id="280689at2"/>
<name>A0A368KVC9_9BACT</name>
<protein>
    <recommendedName>
        <fullName evidence="6">Protein kinase domain-containing protein</fullName>
    </recommendedName>
</protein>
<dbReference type="AlphaFoldDB" id="A0A368KVC9"/>
<keyword evidence="3" id="KW-0418">Kinase</keyword>
<dbReference type="InterPro" id="IPR011009">
    <property type="entry name" value="Kinase-like_dom_sf"/>
</dbReference>
<dbReference type="Gene3D" id="1.10.1740.10">
    <property type="match status" value="1"/>
</dbReference>
<dbReference type="Pfam" id="PF07638">
    <property type="entry name" value="Sigma70_ECF"/>
    <property type="match status" value="1"/>
</dbReference>
<keyword evidence="4 5" id="KW-0067">ATP-binding</keyword>
<dbReference type="RefSeq" id="WP_114367322.1">
    <property type="nucleotide sequence ID" value="NZ_QPEX01000010.1"/>
</dbReference>
<sequence length="485" mass="53429">MPAPNFHTPEDSRELLRRYMASDPNAAQAIVDRYLARLLPLIGKHLSPTLQQRFDPQDVAQSAFGSFFVQARDKRFLLQHSGDLWRLLAAISLNKLRRQAKRHSAGKRAVSREVATDLANIQQAPLPAEAVGLLEEVQLALAEMPADAQPLLGQFLAGQSLDELSPEHQKSPRTLRRWLQTFRDNLKRRLVQELPPFGDRIATLSWQDYILKQHIGSGGFGKVYRAIEKRRHRTVAVKSLHKRHQTNPFALGQLIRESQLMAKVCHPGIVGLHGLGQYPGGGYFLVMDWVDGENLQQRIDRAALPVSSAIRIVRHVAVAIAAAHRSNVIHGDLKPSNILLSRQNTVYVVDFGLASLHSQIVDTPPVRGGTLAYLAPEQLTSSAADFTVDVYGLGGLLYALLTGKPPRCGEPIAILSALEQGDLPLAPASLGMTLPTSLETFLMRCLATNPSERPSSAQQFLHELARITSEDTNPTQDIISPDSPA</sequence>
<dbReference type="EMBL" id="QPEX01000010">
    <property type="protein sequence ID" value="RCS54256.1"/>
    <property type="molecule type" value="Genomic_DNA"/>
</dbReference>
<evidence type="ECO:0000256" key="5">
    <source>
        <dbReference type="PROSITE-ProRule" id="PRU10141"/>
    </source>
</evidence>
<reference evidence="7 8" key="1">
    <citation type="submission" date="2018-07" db="EMBL/GenBank/DDBJ databases">
        <title>Comparative genomes isolates from brazilian mangrove.</title>
        <authorList>
            <person name="De Araujo J.E."/>
            <person name="Taketani R.G."/>
            <person name="Silva M.C.P."/>
            <person name="Lourenco M.V."/>
            <person name="Oliveira V.M."/>
            <person name="Andreote F.D."/>
        </authorList>
    </citation>
    <scope>NUCLEOTIDE SEQUENCE [LARGE SCALE GENOMIC DNA]</scope>
    <source>
        <strain evidence="7 8">HEX PRIS-MGV</strain>
    </source>
</reference>
<dbReference type="InterPro" id="IPR013325">
    <property type="entry name" value="RNA_pol_sigma_r2"/>
</dbReference>
<keyword evidence="1" id="KW-0808">Transferase</keyword>
<dbReference type="PROSITE" id="PS00107">
    <property type="entry name" value="PROTEIN_KINASE_ATP"/>
    <property type="match status" value="1"/>
</dbReference>
<evidence type="ECO:0000313" key="8">
    <source>
        <dbReference type="Proteomes" id="UP000253562"/>
    </source>
</evidence>
<dbReference type="SUPFAM" id="SSF88946">
    <property type="entry name" value="Sigma2 domain of RNA polymerase sigma factors"/>
    <property type="match status" value="1"/>
</dbReference>
<dbReference type="Proteomes" id="UP000253562">
    <property type="component" value="Unassembled WGS sequence"/>
</dbReference>
<dbReference type="InterPro" id="IPR008271">
    <property type="entry name" value="Ser/Thr_kinase_AS"/>
</dbReference>
<dbReference type="GO" id="GO:0005524">
    <property type="term" value="F:ATP binding"/>
    <property type="evidence" value="ECO:0007669"/>
    <property type="project" value="UniProtKB-UniRule"/>
</dbReference>
<dbReference type="GO" id="GO:0004674">
    <property type="term" value="F:protein serine/threonine kinase activity"/>
    <property type="evidence" value="ECO:0007669"/>
    <property type="project" value="TreeGrafter"/>
</dbReference>
<dbReference type="SMART" id="SM00220">
    <property type="entry name" value="S_TKc"/>
    <property type="match status" value="1"/>
</dbReference>
<dbReference type="Gene3D" id="1.10.510.10">
    <property type="entry name" value="Transferase(Phosphotransferase) domain 1"/>
    <property type="match status" value="1"/>
</dbReference>
<evidence type="ECO:0000256" key="4">
    <source>
        <dbReference type="ARBA" id="ARBA00022840"/>
    </source>
</evidence>
<dbReference type="CDD" id="cd14014">
    <property type="entry name" value="STKc_PknB_like"/>
    <property type="match status" value="1"/>
</dbReference>
<evidence type="ECO:0000313" key="7">
    <source>
        <dbReference type="EMBL" id="RCS54256.1"/>
    </source>
</evidence>
<feature type="binding site" evidence="5">
    <location>
        <position position="238"/>
    </location>
    <ligand>
        <name>ATP</name>
        <dbReference type="ChEBI" id="CHEBI:30616"/>
    </ligand>
</feature>
<gene>
    <name evidence="7" type="ORF">DTL42_03675</name>
</gene>
<dbReference type="GO" id="GO:0006352">
    <property type="term" value="P:DNA-templated transcription initiation"/>
    <property type="evidence" value="ECO:0007669"/>
    <property type="project" value="InterPro"/>
</dbReference>
<feature type="domain" description="Protein kinase" evidence="6">
    <location>
        <begin position="209"/>
        <end position="465"/>
    </location>
</feature>
<evidence type="ECO:0000256" key="1">
    <source>
        <dbReference type="ARBA" id="ARBA00022679"/>
    </source>
</evidence>
<dbReference type="PROSITE" id="PS50011">
    <property type="entry name" value="PROTEIN_KINASE_DOM"/>
    <property type="match status" value="1"/>
</dbReference>
<dbReference type="InterPro" id="IPR017441">
    <property type="entry name" value="Protein_kinase_ATP_BS"/>
</dbReference>
<dbReference type="SUPFAM" id="SSF56112">
    <property type="entry name" value="Protein kinase-like (PK-like)"/>
    <property type="match status" value="1"/>
</dbReference>
<dbReference type="PANTHER" id="PTHR43289:SF6">
    <property type="entry name" value="SERINE_THREONINE-PROTEIN KINASE NEKL-3"/>
    <property type="match status" value="1"/>
</dbReference>
<dbReference type="InterPro" id="IPR053812">
    <property type="entry name" value="HTH_Sigma70_ECF-like"/>
</dbReference>
<dbReference type="PROSITE" id="PS00108">
    <property type="entry name" value="PROTEIN_KINASE_ST"/>
    <property type="match status" value="1"/>
</dbReference>
<evidence type="ECO:0000256" key="3">
    <source>
        <dbReference type="ARBA" id="ARBA00022777"/>
    </source>
</evidence>
<dbReference type="GO" id="GO:0003700">
    <property type="term" value="F:DNA-binding transcription factor activity"/>
    <property type="evidence" value="ECO:0007669"/>
    <property type="project" value="InterPro"/>
</dbReference>
<evidence type="ECO:0000256" key="2">
    <source>
        <dbReference type="ARBA" id="ARBA00022741"/>
    </source>
</evidence>
<keyword evidence="2 5" id="KW-0547">Nucleotide-binding</keyword>
<organism evidence="7 8">
    <name type="scientific">Bremerella cremea</name>
    <dbReference type="NCBI Taxonomy" id="1031537"/>
    <lineage>
        <taxon>Bacteria</taxon>
        <taxon>Pseudomonadati</taxon>
        <taxon>Planctomycetota</taxon>
        <taxon>Planctomycetia</taxon>
        <taxon>Pirellulales</taxon>
        <taxon>Pirellulaceae</taxon>
        <taxon>Bremerella</taxon>
    </lineage>
</organism>
<dbReference type="InterPro" id="IPR000719">
    <property type="entry name" value="Prot_kinase_dom"/>
</dbReference>
<proteinExistence type="predicted"/>
<comment type="caution">
    <text evidence="7">The sequence shown here is derived from an EMBL/GenBank/DDBJ whole genome shotgun (WGS) entry which is preliminary data.</text>
</comment>
<evidence type="ECO:0000259" key="6">
    <source>
        <dbReference type="PROSITE" id="PS50011"/>
    </source>
</evidence>